<keyword evidence="2" id="KW-0812">Transmembrane</keyword>
<evidence type="ECO:0000313" key="3">
    <source>
        <dbReference type="EMBL" id="KAG0144573.1"/>
    </source>
</evidence>
<proteinExistence type="predicted"/>
<keyword evidence="2" id="KW-0472">Membrane</keyword>
<feature type="transmembrane region" description="Helical" evidence="2">
    <location>
        <begin position="270"/>
        <end position="292"/>
    </location>
</feature>
<evidence type="ECO:0000313" key="4">
    <source>
        <dbReference type="Proteomes" id="UP000886653"/>
    </source>
</evidence>
<accession>A0A9P6NIC0</accession>
<organism evidence="3 4">
    <name type="scientific">Cronartium quercuum f. sp. fusiforme G11</name>
    <dbReference type="NCBI Taxonomy" id="708437"/>
    <lineage>
        <taxon>Eukaryota</taxon>
        <taxon>Fungi</taxon>
        <taxon>Dikarya</taxon>
        <taxon>Basidiomycota</taxon>
        <taxon>Pucciniomycotina</taxon>
        <taxon>Pucciniomycetes</taxon>
        <taxon>Pucciniales</taxon>
        <taxon>Coleosporiaceae</taxon>
        <taxon>Cronartium</taxon>
    </lineage>
</organism>
<feature type="transmembrane region" description="Helical" evidence="2">
    <location>
        <begin position="392"/>
        <end position="410"/>
    </location>
</feature>
<keyword evidence="2" id="KW-1133">Transmembrane helix</keyword>
<evidence type="ECO:0000256" key="1">
    <source>
        <dbReference type="SAM" id="MobiDB-lite"/>
    </source>
</evidence>
<dbReference type="EMBL" id="MU167292">
    <property type="protein sequence ID" value="KAG0144573.1"/>
    <property type="molecule type" value="Genomic_DNA"/>
</dbReference>
<protein>
    <submittedName>
        <fullName evidence="3">Uncharacterized protein</fullName>
    </submittedName>
</protein>
<dbReference type="OrthoDB" id="2500638at2759"/>
<dbReference type="AlphaFoldDB" id="A0A9P6NIC0"/>
<evidence type="ECO:0000256" key="2">
    <source>
        <dbReference type="SAM" id="Phobius"/>
    </source>
</evidence>
<name>A0A9P6NIC0_9BASI</name>
<feature type="transmembrane region" description="Helical" evidence="2">
    <location>
        <begin position="147"/>
        <end position="167"/>
    </location>
</feature>
<gene>
    <name evidence="3" type="ORF">CROQUDRAFT_615849</name>
</gene>
<comment type="caution">
    <text evidence="3">The sequence shown here is derived from an EMBL/GenBank/DDBJ whole genome shotgun (WGS) entry which is preliminary data.</text>
</comment>
<sequence length="457" mass="51696">MTTSAHLLQAAMAKLALLPPTENPYTFASELLDEAVYPKYHPVVFGSLIFFAVIHATIIVCCVSVIIIPFKSGQESRKNNLWLYRKRFVKEFETPYYLPNSSMGVAITQLFTSICFITFIFLAYRSYQSPAFQRACYLLTWYGFSYLPGYIGLYVTAWNACLTCLTFRGRDGRAQELCRYLPPKVVNVMVLTVPMALIVFCVTICVLVGEAIRDFNKSYESLDTALQSASESWARKDGEVNLGLLLLGIEKLGNAVDHLSRNCRLSTSGWMFWILLLLLCYAFAVSFLLRLLKKCVIEYSSTASSEINTCFANPAIQAEASEEGSIPQVEDALTHWTFVPAARASKLKLEKCFSYMVRHCSFMFLAILYDLAVTVVMYHASSHLIETKWRSVSLLVSLFGTILVSPAMILQAWRAFTERDCFQNSPSVDQNRDLKSNHKNVPLKTKQSSRISERVRH</sequence>
<keyword evidence="4" id="KW-1185">Reference proteome</keyword>
<dbReference type="Proteomes" id="UP000886653">
    <property type="component" value="Unassembled WGS sequence"/>
</dbReference>
<feature type="transmembrane region" description="Helical" evidence="2">
    <location>
        <begin position="188"/>
        <end position="209"/>
    </location>
</feature>
<feature type="transmembrane region" description="Helical" evidence="2">
    <location>
        <begin position="44"/>
        <end position="68"/>
    </location>
</feature>
<feature type="transmembrane region" description="Helical" evidence="2">
    <location>
        <begin position="355"/>
        <end position="380"/>
    </location>
</feature>
<feature type="transmembrane region" description="Helical" evidence="2">
    <location>
        <begin position="105"/>
        <end position="127"/>
    </location>
</feature>
<reference evidence="3" key="1">
    <citation type="submission" date="2013-11" db="EMBL/GenBank/DDBJ databases">
        <title>Genome sequence of the fusiform rust pathogen reveals effectors for host alternation and coevolution with pine.</title>
        <authorList>
            <consortium name="DOE Joint Genome Institute"/>
            <person name="Smith K."/>
            <person name="Pendleton A."/>
            <person name="Kubisiak T."/>
            <person name="Anderson C."/>
            <person name="Salamov A."/>
            <person name="Aerts A."/>
            <person name="Riley R."/>
            <person name="Clum A."/>
            <person name="Lindquist E."/>
            <person name="Ence D."/>
            <person name="Campbell M."/>
            <person name="Kronenberg Z."/>
            <person name="Feau N."/>
            <person name="Dhillon B."/>
            <person name="Hamelin R."/>
            <person name="Burleigh J."/>
            <person name="Smith J."/>
            <person name="Yandell M."/>
            <person name="Nelson C."/>
            <person name="Grigoriev I."/>
            <person name="Davis J."/>
        </authorList>
    </citation>
    <scope>NUCLEOTIDE SEQUENCE</scope>
    <source>
        <strain evidence="3">G11</strain>
    </source>
</reference>
<feature type="region of interest" description="Disordered" evidence="1">
    <location>
        <begin position="427"/>
        <end position="457"/>
    </location>
</feature>